<dbReference type="PANTHER" id="PTHR21266">
    <property type="entry name" value="IRON-SULFUR DOMAIN CONTAINING PROTEIN"/>
    <property type="match status" value="1"/>
</dbReference>
<reference evidence="6" key="1">
    <citation type="submission" date="2019-02" db="EMBL/GenBank/DDBJ databases">
        <authorList>
            <person name="Gruber-Vodicka R. H."/>
            <person name="Seah K. B. B."/>
        </authorList>
    </citation>
    <scope>NUCLEOTIDE SEQUENCE</scope>
    <source>
        <strain evidence="6">BECK_BZ123</strain>
    </source>
</reference>
<dbReference type="InterPro" id="IPR017941">
    <property type="entry name" value="Rieske_2Fe-2S"/>
</dbReference>
<keyword evidence="1" id="KW-0001">2Fe-2S</keyword>
<gene>
    <name evidence="6" type="ORF">BECKTC1821D_GA0114238_11443</name>
</gene>
<dbReference type="SUPFAM" id="SSF50022">
    <property type="entry name" value="ISP domain"/>
    <property type="match status" value="1"/>
</dbReference>
<sequence>MMSEFERKERVISTDLSKEHWYAVEKLGSLKGGILKITLMDQDIIIYRHSGNELVALEDRCAHRHIPLSRFGRLSSDRLICRYHGWSYDHHGTCTHIPLHPRGVERFSPPPGIRSYPVAAKYGLIWIFPGNAILAGTTELPVIERLEDPSITSAIVDETFDAHHSQVMENFCDLYHEKLHERYQPFINSTLIHYKTKPDGLDILYDTQFSRGLFLKYFLKDFKKNTRVLLDYSYPHLSLDFEGKQELWIFIIPVRQNRTRVLAFFLSEFVIPFTGITMPRWLSRPITATLASLYSRTFTREDRVVLKYETESLSKHKGKPYYEVNPVVPELRRIMIEKDGKMHNAQVHVSEK</sequence>
<proteinExistence type="predicted"/>
<evidence type="ECO:0000256" key="3">
    <source>
        <dbReference type="ARBA" id="ARBA00023004"/>
    </source>
</evidence>
<dbReference type="GO" id="GO:0051537">
    <property type="term" value="F:2 iron, 2 sulfur cluster binding"/>
    <property type="evidence" value="ECO:0007669"/>
    <property type="project" value="UniProtKB-KW"/>
</dbReference>
<keyword evidence="4" id="KW-0411">Iron-sulfur</keyword>
<keyword evidence="3" id="KW-0408">Iron</keyword>
<evidence type="ECO:0000256" key="4">
    <source>
        <dbReference type="ARBA" id="ARBA00023014"/>
    </source>
</evidence>
<dbReference type="EMBL" id="CAADFS010000144">
    <property type="protein sequence ID" value="VFK51878.1"/>
    <property type="molecule type" value="Genomic_DNA"/>
</dbReference>
<dbReference type="InterPro" id="IPR036922">
    <property type="entry name" value="Rieske_2Fe-2S_sf"/>
</dbReference>
<dbReference type="SUPFAM" id="SSF55961">
    <property type="entry name" value="Bet v1-like"/>
    <property type="match status" value="1"/>
</dbReference>
<protein>
    <recommendedName>
        <fullName evidence="5">Rieske domain-containing protein</fullName>
    </recommendedName>
</protein>
<evidence type="ECO:0000256" key="1">
    <source>
        <dbReference type="ARBA" id="ARBA00022714"/>
    </source>
</evidence>
<name>A0A450ZDN6_9GAMM</name>
<accession>A0A450ZDN6</accession>
<dbReference type="Gene3D" id="2.102.10.10">
    <property type="entry name" value="Rieske [2Fe-2S] iron-sulphur domain"/>
    <property type="match status" value="1"/>
</dbReference>
<dbReference type="InterPro" id="IPR050584">
    <property type="entry name" value="Cholesterol_7-desaturase"/>
</dbReference>
<dbReference type="GO" id="GO:0046872">
    <property type="term" value="F:metal ion binding"/>
    <property type="evidence" value="ECO:0007669"/>
    <property type="project" value="UniProtKB-KW"/>
</dbReference>
<dbReference type="Pfam" id="PF00355">
    <property type="entry name" value="Rieske"/>
    <property type="match status" value="1"/>
</dbReference>
<evidence type="ECO:0000313" key="6">
    <source>
        <dbReference type="EMBL" id="VFK51878.1"/>
    </source>
</evidence>
<evidence type="ECO:0000259" key="5">
    <source>
        <dbReference type="PROSITE" id="PS51296"/>
    </source>
</evidence>
<keyword evidence="2" id="KW-0479">Metal-binding</keyword>
<dbReference type="PANTHER" id="PTHR21266:SF57">
    <property type="entry name" value="3-CHLOROBENZOATE-3,4-DIOXYGENASE"/>
    <property type="match status" value="1"/>
</dbReference>
<feature type="domain" description="Rieske" evidence="5">
    <location>
        <begin position="21"/>
        <end position="127"/>
    </location>
</feature>
<organism evidence="6">
    <name type="scientific">Candidatus Kentrum sp. TC</name>
    <dbReference type="NCBI Taxonomy" id="2126339"/>
    <lineage>
        <taxon>Bacteria</taxon>
        <taxon>Pseudomonadati</taxon>
        <taxon>Pseudomonadota</taxon>
        <taxon>Gammaproteobacteria</taxon>
        <taxon>Candidatus Kentrum</taxon>
    </lineage>
</organism>
<dbReference type="AlphaFoldDB" id="A0A450ZDN6"/>
<dbReference type="PROSITE" id="PS51296">
    <property type="entry name" value="RIESKE"/>
    <property type="match status" value="1"/>
</dbReference>
<evidence type="ECO:0000256" key="2">
    <source>
        <dbReference type="ARBA" id="ARBA00022723"/>
    </source>
</evidence>